<organism evidence="4 6">
    <name type="scientific">Pseudomonas lundensis</name>
    <dbReference type="NCBI Taxonomy" id="86185"/>
    <lineage>
        <taxon>Bacteria</taxon>
        <taxon>Pseudomonadati</taxon>
        <taxon>Pseudomonadota</taxon>
        <taxon>Gammaproteobacteria</taxon>
        <taxon>Pseudomonadales</taxon>
        <taxon>Pseudomonadaceae</taxon>
        <taxon>Pseudomonas</taxon>
    </lineage>
</organism>
<evidence type="ECO:0000256" key="2">
    <source>
        <dbReference type="SAM" id="SignalP"/>
    </source>
</evidence>
<feature type="region of interest" description="Disordered" evidence="1">
    <location>
        <begin position="23"/>
        <end position="99"/>
    </location>
</feature>
<feature type="compositionally biased region" description="Basic and acidic residues" evidence="1">
    <location>
        <begin position="67"/>
        <end position="83"/>
    </location>
</feature>
<evidence type="ECO:0000313" key="5">
    <source>
        <dbReference type="Proteomes" id="UP000216897"/>
    </source>
</evidence>
<accession>A0AAP7ZUU7</accession>
<evidence type="ECO:0008006" key="7">
    <source>
        <dbReference type="Google" id="ProtNLM"/>
    </source>
</evidence>
<dbReference type="Proteomes" id="UP000219564">
    <property type="component" value="Unassembled WGS sequence"/>
</dbReference>
<dbReference type="EMBL" id="NQKG01000012">
    <property type="protein sequence ID" value="OZY54653.1"/>
    <property type="molecule type" value="Genomic_DNA"/>
</dbReference>
<dbReference type="AlphaFoldDB" id="A0AAP7ZUU7"/>
<evidence type="ECO:0000313" key="3">
    <source>
        <dbReference type="EMBL" id="OZY54653.1"/>
    </source>
</evidence>
<dbReference type="GeneID" id="61880338"/>
<dbReference type="NCBIfam" id="NF040487">
    <property type="entry name" value="T3SS_CigR_fam"/>
    <property type="match status" value="1"/>
</dbReference>
<evidence type="ECO:0000313" key="6">
    <source>
        <dbReference type="Proteomes" id="UP000219564"/>
    </source>
</evidence>
<proteinExistence type="predicted"/>
<evidence type="ECO:0000256" key="1">
    <source>
        <dbReference type="SAM" id="MobiDB-lite"/>
    </source>
</evidence>
<feature type="chain" id="PRO_5043027531" description="Integral membrane protein" evidence="2">
    <location>
        <begin position="26"/>
        <end position="165"/>
    </location>
</feature>
<dbReference type="Proteomes" id="UP000216897">
    <property type="component" value="Unassembled WGS sequence"/>
</dbReference>
<comment type="caution">
    <text evidence="4">The sequence shown here is derived from an EMBL/GenBank/DDBJ whole genome shotgun (WGS) entry which is preliminary data.</text>
</comment>
<sequence>MFTLRVLAATAMCCSLALTSLPVSSDPGNGKGPDKGHAQGGKGQGNKADQGHKNQDSKGNQGNKGKGQQEGEWGRSPHIDRDSVLGILAGHRNDWQPGPSLPPGIQKNLARGKPLPPGIAKKLDGRLLTQLPHYEGYEWQQAGADLILVSIASGLIYEVLNGAFD</sequence>
<dbReference type="Gene3D" id="3.10.450.160">
    <property type="entry name" value="inner membrane protein cigr"/>
    <property type="match status" value="1"/>
</dbReference>
<dbReference type="RefSeq" id="WP_047277267.1">
    <property type="nucleotide sequence ID" value="NZ_CAUQZS010000060.1"/>
</dbReference>
<reference evidence="4 6" key="2">
    <citation type="submission" date="2017-08" db="EMBL/GenBank/DDBJ databases">
        <authorList>
            <person name="Chaillou S."/>
        </authorList>
    </citation>
    <scope>NUCLEOTIDE SEQUENCE [LARGE SCALE GENOMIC DNA]</scope>
    <source>
        <strain evidence="4 6">MFPA15A1205</strain>
    </source>
</reference>
<evidence type="ECO:0000313" key="4">
    <source>
        <dbReference type="EMBL" id="SOB53517.1"/>
    </source>
</evidence>
<keyword evidence="5" id="KW-1185">Reference proteome</keyword>
<reference evidence="3 5" key="1">
    <citation type="submission" date="2017-08" db="EMBL/GenBank/DDBJ databases">
        <title>Genomic and metabolic characterisation of spoilage-associated Pseudomonas species.</title>
        <authorList>
            <person name="Stanborough T."/>
            <person name="Fegan N."/>
            <person name="Powell S.M."/>
            <person name="Singh T."/>
            <person name="Tamplin M.L."/>
            <person name="Chandry P.S."/>
        </authorList>
    </citation>
    <scope>NUCLEOTIDE SEQUENCE [LARGE SCALE GENOMIC DNA]</scope>
    <source>
        <strain evidence="3 5">L1814</strain>
    </source>
</reference>
<feature type="signal peptide" evidence="2">
    <location>
        <begin position="1"/>
        <end position="25"/>
    </location>
</feature>
<keyword evidence="2" id="KW-0732">Signal</keyword>
<gene>
    <name evidence="3" type="ORF">CJF38_13820</name>
    <name evidence="4" type="ORF">PLUA15_350087</name>
</gene>
<name>A0AAP7ZUU7_9PSED</name>
<dbReference type="EMBL" id="OBKZ01000029">
    <property type="protein sequence ID" value="SOB53517.1"/>
    <property type="molecule type" value="Genomic_DNA"/>
</dbReference>
<protein>
    <recommendedName>
        <fullName evidence="7">Integral membrane protein</fullName>
    </recommendedName>
</protein>